<gene>
    <name evidence="3" type="ORF">PR001_g19068</name>
    <name evidence="2" type="ORF">PR002_g19517</name>
    <name evidence="4" type="ORF">PR003_g5204</name>
</gene>
<organism evidence="2 7">
    <name type="scientific">Phytophthora rubi</name>
    <dbReference type="NCBI Taxonomy" id="129364"/>
    <lineage>
        <taxon>Eukaryota</taxon>
        <taxon>Sar</taxon>
        <taxon>Stramenopiles</taxon>
        <taxon>Oomycota</taxon>
        <taxon>Peronosporomycetes</taxon>
        <taxon>Peronosporales</taxon>
        <taxon>Peronosporaceae</taxon>
        <taxon>Phytophthora</taxon>
    </lineage>
</organism>
<keyword evidence="6" id="KW-1185">Reference proteome</keyword>
<evidence type="ECO:0000313" key="5">
    <source>
        <dbReference type="Proteomes" id="UP000429607"/>
    </source>
</evidence>
<dbReference type="Proteomes" id="UP000435112">
    <property type="component" value="Unassembled WGS sequence"/>
</dbReference>
<proteinExistence type="predicted"/>
<reference evidence="5 7" key="1">
    <citation type="submission" date="2018-09" db="EMBL/GenBank/DDBJ databases">
        <title>Genomic investigation of the strawberry pathogen Phytophthora fragariae indicates pathogenicity is determined by transcriptional variation in three key races.</title>
        <authorList>
            <person name="Adams T.M."/>
            <person name="Armitage A.D."/>
            <person name="Sobczyk M.K."/>
            <person name="Bates H.J."/>
            <person name="Dunwell J.M."/>
            <person name="Nellist C.F."/>
            <person name="Harrison R.J."/>
        </authorList>
    </citation>
    <scope>NUCLEOTIDE SEQUENCE [LARGE SCALE GENOMIC DNA]</scope>
    <source>
        <strain evidence="3 5">SCRP249</strain>
        <strain evidence="2 7">SCRP324</strain>
        <strain evidence="4 6">SCRP333</strain>
    </source>
</reference>
<dbReference type="EMBL" id="QXFT01000212">
    <property type="protein sequence ID" value="KAE9350775.1"/>
    <property type="molecule type" value="Genomic_DNA"/>
</dbReference>
<dbReference type="Pfam" id="PF00069">
    <property type="entry name" value="Pkinase"/>
    <property type="match status" value="1"/>
</dbReference>
<dbReference type="Gene3D" id="1.10.510.10">
    <property type="entry name" value="Transferase(Phosphotransferase) domain 1"/>
    <property type="match status" value="1"/>
</dbReference>
<accession>A0A6A3JQT2</accession>
<dbReference type="PANTHER" id="PTHR24348">
    <property type="entry name" value="SERINE/THREONINE-PROTEIN KINASE UNC-51-RELATED"/>
    <property type="match status" value="1"/>
</dbReference>
<evidence type="ECO:0000313" key="7">
    <source>
        <dbReference type="Proteomes" id="UP000435112"/>
    </source>
</evidence>
<dbReference type="OrthoDB" id="6513151at2759"/>
<dbReference type="GO" id="GO:0010506">
    <property type="term" value="P:regulation of autophagy"/>
    <property type="evidence" value="ECO:0007669"/>
    <property type="project" value="InterPro"/>
</dbReference>
<dbReference type="EMBL" id="QXFV01001736">
    <property type="protein sequence ID" value="KAE8999391.1"/>
    <property type="molecule type" value="Genomic_DNA"/>
</dbReference>
<dbReference type="InterPro" id="IPR000719">
    <property type="entry name" value="Prot_kinase_dom"/>
</dbReference>
<evidence type="ECO:0000313" key="3">
    <source>
        <dbReference type="EMBL" id="KAE8999391.1"/>
    </source>
</evidence>
<feature type="domain" description="Protein kinase" evidence="1">
    <location>
        <begin position="58"/>
        <end position="374"/>
    </location>
</feature>
<evidence type="ECO:0000313" key="4">
    <source>
        <dbReference type="EMBL" id="KAE9350775.1"/>
    </source>
</evidence>
<dbReference type="GO" id="GO:0004674">
    <property type="term" value="F:protein serine/threonine kinase activity"/>
    <property type="evidence" value="ECO:0007669"/>
    <property type="project" value="InterPro"/>
</dbReference>
<dbReference type="PROSITE" id="PS50011">
    <property type="entry name" value="PROTEIN_KINASE_DOM"/>
    <property type="match status" value="1"/>
</dbReference>
<name>A0A6A3JQT2_9STRA</name>
<evidence type="ECO:0000313" key="6">
    <source>
        <dbReference type="Proteomes" id="UP000434957"/>
    </source>
</evidence>
<comment type="caution">
    <text evidence="2">The sequence shown here is derived from an EMBL/GenBank/DDBJ whole genome shotgun (WGS) entry which is preliminary data.</text>
</comment>
<dbReference type="GO" id="GO:0005737">
    <property type="term" value="C:cytoplasm"/>
    <property type="evidence" value="ECO:0007669"/>
    <property type="project" value="TreeGrafter"/>
</dbReference>
<evidence type="ECO:0000313" key="2">
    <source>
        <dbReference type="EMBL" id="KAE8995767.1"/>
    </source>
</evidence>
<dbReference type="Proteomes" id="UP000434957">
    <property type="component" value="Unassembled WGS sequence"/>
</dbReference>
<dbReference type="AlphaFoldDB" id="A0A6A3JQT2"/>
<dbReference type="SUPFAM" id="SSF56112">
    <property type="entry name" value="Protein kinase-like (PK-like)"/>
    <property type="match status" value="1"/>
</dbReference>
<sequence length="412" mass="47297">MGNRIGLIVDFFMDFLYVPQKPQLRSMPMKRSKSKKQLFEEKLQPQVAASVRHKSFIRTSLVIPGPDEVPQIFTSPRALNVEWNLCDKVDPARRVDVVSDHKLLRKRQAGLFVDKNTRLHVHCDTRTLAQNELEIMCYIANFCETFRMPIHRNVVHLLGYYSASDRLHQIIEFCELGTLMDAYIESPQQGLRLTFSPTEGEVCDAMFQICSGLQFLHEHGVAHCNLGLENIFVTSENFLKIGDFEHAVFVGSDNQNQHLSKLPSPPLKTYMAPEVLAFKPGEWIDLEKTDVWSVGIIFILLLTKKPLFDAARPDDNGFAMFSRVGLRSYLKVMYLEQSAICKLSDELLEFAEGLLQLNPRDRFTMREALETNWLKNEKVSSRLQSRTDMALASFRSEALNAQSLREDIHKQE</sequence>
<dbReference type="InterPro" id="IPR045269">
    <property type="entry name" value="Atg1-like"/>
</dbReference>
<protein>
    <recommendedName>
        <fullName evidence="1">Protein kinase domain-containing protein</fullName>
    </recommendedName>
</protein>
<dbReference type="Proteomes" id="UP000429607">
    <property type="component" value="Unassembled WGS sequence"/>
</dbReference>
<dbReference type="EMBL" id="QXFU01001773">
    <property type="protein sequence ID" value="KAE8995767.1"/>
    <property type="molecule type" value="Genomic_DNA"/>
</dbReference>
<evidence type="ECO:0000259" key="1">
    <source>
        <dbReference type="PROSITE" id="PS50011"/>
    </source>
</evidence>
<dbReference type="InterPro" id="IPR011009">
    <property type="entry name" value="Kinase-like_dom_sf"/>
</dbReference>
<dbReference type="GO" id="GO:0005524">
    <property type="term" value="F:ATP binding"/>
    <property type="evidence" value="ECO:0007669"/>
    <property type="project" value="InterPro"/>
</dbReference>